<reference evidence="3 4" key="1">
    <citation type="submission" date="2019-12" db="EMBL/GenBank/DDBJ databases">
        <authorList>
            <person name="Alioto T."/>
            <person name="Alioto T."/>
            <person name="Gomez Garrido J."/>
        </authorList>
    </citation>
    <scope>NUCLEOTIDE SEQUENCE [LARGE SCALE GENOMIC DNA]</scope>
</reference>
<dbReference type="Pfam" id="PF00888">
    <property type="entry name" value="Cullin"/>
    <property type="match status" value="1"/>
</dbReference>
<dbReference type="EMBL" id="CACTIH010005963">
    <property type="protein sequence ID" value="CAA3003436.1"/>
    <property type="molecule type" value="Genomic_DNA"/>
</dbReference>
<protein>
    <submittedName>
        <fullName evidence="3">Cullin-3A-like</fullName>
    </submittedName>
</protein>
<dbReference type="AlphaFoldDB" id="A0A8S0TE40"/>
<dbReference type="SUPFAM" id="SSF74788">
    <property type="entry name" value="Cullin repeat-like"/>
    <property type="match status" value="1"/>
</dbReference>
<dbReference type="PANTHER" id="PTHR11932">
    <property type="entry name" value="CULLIN"/>
    <property type="match status" value="1"/>
</dbReference>
<dbReference type="Proteomes" id="UP000594638">
    <property type="component" value="Unassembled WGS sequence"/>
</dbReference>
<name>A0A8S0TE40_OLEEU</name>
<dbReference type="Gramene" id="OE9A077300T1">
    <property type="protein sequence ID" value="OE9A077300C1"/>
    <property type="gene ID" value="OE9A077300"/>
</dbReference>
<dbReference type="GO" id="GO:0031625">
    <property type="term" value="F:ubiquitin protein ligase binding"/>
    <property type="evidence" value="ECO:0007669"/>
    <property type="project" value="InterPro"/>
</dbReference>
<evidence type="ECO:0000259" key="2">
    <source>
        <dbReference type="Pfam" id="PF00888"/>
    </source>
</evidence>
<proteinExistence type="inferred from homology"/>
<gene>
    <name evidence="3" type="ORF">OLEA9_A077300</name>
</gene>
<feature type="domain" description="Cullin N-terminal" evidence="2">
    <location>
        <begin position="5"/>
        <end position="80"/>
    </location>
</feature>
<evidence type="ECO:0000256" key="1">
    <source>
        <dbReference type="ARBA" id="ARBA00006019"/>
    </source>
</evidence>
<dbReference type="GO" id="GO:0006511">
    <property type="term" value="P:ubiquitin-dependent protein catabolic process"/>
    <property type="evidence" value="ECO:0007669"/>
    <property type="project" value="InterPro"/>
</dbReference>
<keyword evidence="4" id="KW-1185">Reference proteome</keyword>
<organism evidence="3 4">
    <name type="scientific">Olea europaea subsp. europaea</name>
    <dbReference type="NCBI Taxonomy" id="158383"/>
    <lineage>
        <taxon>Eukaryota</taxon>
        <taxon>Viridiplantae</taxon>
        <taxon>Streptophyta</taxon>
        <taxon>Embryophyta</taxon>
        <taxon>Tracheophyta</taxon>
        <taxon>Spermatophyta</taxon>
        <taxon>Magnoliopsida</taxon>
        <taxon>eudicotyledons</taxon>
        <taxon>Gunneridae</taxon>
        <taxon>Pentapetalae</taxon>
        <taxon>asterids</taxon>
        <taxon>lamiids</taxon>
        <taxon>Lamiales</taxon>
        <taxon>Oleaceae</taxon>
        <taxon>Oleeae</taxon>
        <taxon>Olea</taxon>
    </lineage>
</organism>
<dbReference type="InterPro" id="IPR016159">
    <property type="entry name" value="Cullin_repeat-like_dom_sf"/>
</dbReference>
<dbReference type="Gene3D" id="1.20.1310.10">
    <property type="entry name" value="Cullin Repeats"/>
    <property type="match status" value="1"/>
</dbReference>
<comment type="caution">
    <text evidence="3">The sequence shown here is derived from an EMBL/GenBank/DDBJ whole genome shotgun (WGS) entry which is preliminary data.</text>
</comment>
<sequence>MLRLLHMKNSGLVKMILDEKNEDLGRMYSLFGRVPNGLSTIRDVMTSHIRNTGEQLITDPEKLKNHVEFVDSLLEKRNNVELRSGSGVVVHKSESEIFRNKTEGGGGQEAPDPGFYCKNIEIYEGKISHQS</sequence>
<evidence type="ECO:0000313" key="4">
    <source>
        <dbReference type="Proteomes" id="UP000594638"/>
    </source>
</evidence>
<comment type="similarity">
    <text evidence="1">Belongs to the cullin family.</text>
</comment>
<accession>A0A8S0TE40</accession>
<evidence type="ECO:0000313" key="3">
    <source>
        <dbReference type="EMBL" id="CAA3003436.1"/>
    </source>
</evidence>
<dbReference type="InterPro" id="IPR001373">
    <property type="entry name" value="Cullin_N"/>
</dbReference>
<dbReference type="OrthoDB" id="27073at2759"/>
<dbReference type="InterPro" id="IPR045093">
    <property type="entry name" value="Cullin"/>
</dbReference>